<evidence type="ECO:0000313" key="8">
    <source>
        <dbReference type="EMBL" id="MDY0874127.1"/>
    </source>
</evidence>
<evidence type="ECO:0000313" key="9">
    <source>
        <dbReference type="Proteomes" id="UP001271769"/>
    </source>
</evidence>
<keyword evidence="3 6" id="KW-0812">Transmembrane</keyword>
<dbReference type="InterPro" id="IPR037185">
    <property type="entry name" value="EmrE-like"/>
</dbReference>
<feature type="transmembrane region" description="Helical" evidence="6">
    <location>
        <begin position="40"/>
        <end position="63"/>
    </location>
</feature>
<dbReference type="PANTHER" id="PTHR42920">
    <property type="entry name" value="OS03G0707200 PROTEIN-RELATED"/>
    <property type="match status" value="1"/>
</dbReference>
<evidence type="ECO:0000256" key="1">
    <source>
        <dbReference type="ARBA" id="ARBA00004651"/>
    </source>
</evidence>
<feature type="transmembrane region" description="Helical" evidence="6">
    <location>
        <begin position="188"/>
        <end position="206"/>
    </location>
</feature>
<dbReference type="InterPro" id="IPR051258">
    <property type="entry name" value="Diverse_Substrate_Transporter"/>
</dbReference>
<evidence type="ECO:0000256" key="3">
    <source>
        <dbReference type="ARBA" id="ARBA00022692"/>
    </source>
</evidence>
<feature type="transmembrane region" description="Helical" evidence="6">
    <location>
        <begin position="129"/>
        <end position="148"/>
    </location>
</feature>
<sequence>MAETRHAAPGGGTLWPSLAMIGSSIFWGSMWFALREVEGAGIPAALAGALCYGVPLIPLLPFLYTRRRELAAGGWRMLLCGGSLACCNIFFAVAVVLGEVGVIILLFYLSPIWSTILERVFMKTPLTPVRWVGIGLALVGLVILQGVGGRAPWPSGLAEWMGLAAGMCWAVALLTARMWSHISVLDKSIAQFGCALPIGLLVYLLIGDHYGPAAWPEASTLMSAVPWIIAAGFIWVVPAMVLSLWGAARLSPGRASILMTSEVVVGVGSAAWLAGEELGWHKILGGVLIVSASLLESWQARRETKTAREGATA</sequence>
<gene>
    <name evidence="8" type="ORF">SMD31_19450</name>
</gene>
<keyword evidence="4 6" id="KW-1133">Transmembrane helix</keyword>
<dbReference type="PANTHER" id="PTHR42920:SF5">
    <property type="entry name" value="EAMA DOMAIN-CONTAINING PROTEIN"/>
    <property type="match status" value="1"/>
</dbReference>
<evidence type="ECO:0000256" key="2">
    <source>
        <dbReference type="ARBA" id="ARBA00022475"/>
    </source>
</evidence>
<feature type="transmembrane region" description="Helical" evidence="6">
    <location>
        <begin position="75"/>
        <end position="94"/>
    </location>
</feature>
<feature type="transmembrane region" description="Helical" evidence="6">
    <location>
        <begin position="226"/>
        <end position="248"/>
    </location>
</feature>
<proteinExistence type="predicted"/>
<evidence type="ECO:0000256" key="4">
    <source>
        <dbReference type="ARBA" id="ARBA00022989"/>
    </source>
</evidence>
<evidence type="ECO:0000259" key="7">
    <source>
        <dbReference type="Pfam" id="PF00892"/>
    </source>
</evidence>
<dbReference type="RefSeq" id="WP_320502601.1">
    <property type="nucleotide sequence ID" value="NZ_JAXCLX010000004.1"/>
</dbReference>
<keyword evidence="5 6" id="KW-0472">Membrane</keyword>
<dbReference type="Proteomes" id="UP001271769">
    <property type="component" value="Unassembled WGS sequence"/>
</dbReference>
<evidence type="ECO:0000256" key="6">
    <source>
        <dbReference type="SAM" id="Phobius"/>
    </source>
</evidence>
<protein>
    <submittedName>
        <fullName evidence="8">DMT family transporter</fullName>
    </submittedName>
</protein>
<comment type="subcellular location">
    <subcellularLocation>
        <location evidence="1">Cell membrane</location>
        <topology evidence="1">Multi-pass membrane protein</topology>
    </subcellularLocation>
</comment>
<organism evidence="8 9">
    <name type="scientific">Dongia rigui</name>
    <dbReference type="NCBI Taxonomy" id="940149"/>
    <lineage>
        <taxon>Bacteria</taxon>
        <taxon>Pseudomonadati</taxon>
        <taxon>Pseudomonadota</taxon>
        <taxon>Alphaproteobacteria</taxon>
        <taxon>Rhodospirillales</taxon>
        <taxon>Dongiaceae</taxon>
        <taxon>Dongia</taxon>
    </lineage>
</organism>
<feature type="transmembrane region" description="Helical" evidence="6">
    <location>
        <begin position="100"/>
        <end position="117"/>
    </location>
</feature>
<feature type="domain" description="EamA" evidence="7">
    <location>
        <begin position="159"/>
        <end position="295"/>
    </location>
</feature>
<evidence type="ECO:0000256" key="5">
    <source>
        <dbReference type="ARBA" id="ARBA00023136"/>
    </source>
</evidence>
<feature type="transmembrane region" description="Helical" evidence="6">
    <location>
        <begin position="12"/>
        <end position="34"/>
    </location>
</feature>
<keyword evidence="2" id="KW-1003">Cell membrane</keyword>
<reference evidence="8 9" key="1">
    <citation type="journal article" date="2013" name="Antonie Van Leeuwenhoek">
        <title>Dongia rigui sp. nov., isolated from freshwater of a large wetland in Korea.</title>
        <authorList>
            <person name="Baik K.S."/>
            <person name="Hwang Y.M."/>
            <person name="Choi J.S."/>
            <person name="Kwon J."/>
            <person name="Seong C.N."/>
        </authorList>
    </citation>
    <scope>NUCLEOTIDE SEQUENCE [LARGE SCALE GENOMIC DNA]</scope>
    <source>
        <strain evidence="8 9">04SU4-P</strain>
    </source>
</reference>
<feature type="domain" description="EamA" evidence="7">
    <location>
        <begin position="17"/>
        <end position="144"/>
    </location>
</feature>
<name>A0ABU5E464_9PROT</name>
<feature type="transmembrane region" description="Helical" evidence="6">
    <location>
        <begin position="160"/>
        <end position="176"/>
    </location>
</feature>
<dbReference type="SUPFAM" id="SSF103481">
    <property type="entry name" value="Multidrug resistance efflux transporter EmrE"/>
    <property type="match status" value="2"/>
</dbReference>
<dbReference type="Pfam" id="PF00892">
    <property type="entry name" value="EamA"/>
    <property type="match status" value="2"/>
</dbReference>
<keyword evidence="9" id="KW-1185">Reference proteome</keyword>
<comment type="caution">
    <text evidence="8">The sequence shown here is derived from an EMBL/GenBank/DDBJ whole genome shotgun (WGS) entry which is preliminary data.</text>
</comment>
<dbReference type="EMBL" id="JAXCLX010000004">
    <property type="protein sequence ID" value="MDY0874127.1"/>
    <property type="molecule type" value="Genomic_DNA"/>
</dbReference>
<dbReference type="InterPro" id="IPR000620">
    <property type="entry name" value="EamA_dom"/>
</dbReference>
<accession>A0ABU5E464</accession>